<evidence type="ECO:0000313" key="3">
    <source>
        <dbReference type="Proteomes" id="UP000433104"/>
    </source>
</evidence>
<dbReference type="Proteomes" id="UP000433104">
    <property type="component" value="Unassembled WGS sequence"/>
</dbReference>
<keyword evidence="3" id="KW-1185">Reference proteome</keyword>
<gene>
    <name evidence="2" type="ORF">GRI38_03665</name>
</gene>
<sequence>MLKRLLTCLALLTGLAAIGIPAQAFSVAAMAAEVDGRDKASETPADVECEVLAPRGWQRKDVKRIRCKPVASTTIFLPTVQMGIDRAYE</sequence>
<comment type="caution">
    <text evidence="2">The sequence shown here is derived from an EMBL/GenBank/DDBJ whole genome shotgun (WGS) entry which is preliminary data.</text>
</comment>
<reference evidence="2 3" key="1">
    <citation type="submission" date="2019-12" db="EMBL/GenBank/DDBJ databases">
        <title>Genomic-based taxomic classification of the family Erythrobacteraceae.</title>
        <authorList>
            <person name="Xu L."/>
        </authorList>
    </citation>
    <scope>NUCLEOTIDE SEQUENCE [LARGE SCALE GENOMIC DNA]</scope>
    <source>
        <strain evidence="2 3">MCCC 1A09962</strain>
    </source>
</reference>
<feature type="chain" id="PRO_5032729356" evidence="1">
    <location>
        <begin position="25"/>
        <end position="89"/>
    </location>
</feature>
<dbReference type="OrthoDB" id="7510657at2"/>
<protein>
    <submittedName>
        <fullName evidence="2">Uncharacterized protein</fullName>
    </submittedName>
</protein>
<accession>A0A844ZD50</accession>
<name>A0A844ZD50_9SPHN</name>
<dbReference type="EMBL" id="WTYW01000001">
    <property type="protein sequence ID" value="MXO85123.1"/>
    <property type="molecule type" value="Genomic_DNA"/>
</dbReference>
<organism evidence="2 3">
    <name type="scientific">Parapontixanthobacter aurantiacus</name>
    <dbReference type="NCBI Taxonomy" id="1463599"/>
    <lineage>
        <taxon>Bacteria</taxon>
        <taxon>Pseudomonadati</taxon>
        <taxon>Pseudomonadota</taxon>
        <taxon>Alphaproteobacteria</taxon>
        <taxon>Sphingomonadales</taxon>
        <taxon>Erythrobacteraceae</taxon>
        <taxon>Parapontixanthobacter</taxon>
    </lineage>
</organism>
<feature type="signal peptide" evidence="1">
    <location>
        <begin position="1"/>
        <end position="24"/>
    </location>
</feature>
<dbReference type="RefSeq" id="WP_160681551.1">
    <property type="nucleotide sequence ID" value="NZ_WTYW01000001.1"/>
</dbReference>
<evidence type="ECO:0000256" key="1">
    <source>
        <dbReference type="SAM" id="SignalP"/>
    </source>
</evidence>
<proteinExistence type="predicted"/>
<dbReference type="AlphaFoldDB" id="A0A844ZD50"/>
<evidence type="ECO:0000313" key="2">
    <source>
        <dbReference type="EMBL" id="MXO85123.1"/>
    </source>
</evidence>
<keyword evidence="1" id="KW-0732">Signal</keyword>